<organism evidence="2 3">
    <name type="scientific">Shimia thalassica</name>
    <dbReference type="NCBI Taxonomy" id="1715693"/>
    <lineage>
        <taxon>Bacteria</taxon>
        <taxon>Pseudomonadati</taxon>
        <taxon>Pseudomonadota</taxon>
        <taxon>Alphaproteobacteria</taxon>
        <taxon>Rhodobacterales</taxon>
        <taxon>Roseobacteraceae</taxon>
    </lineage>
</organism>
<dbReference type="Pfam" id="PF07883">
    <property type="entry name" value="Cupin_2"/>
    <property type="match status" value="1"/>
</dbReference>
<dbReference type="InterPro" id="IPR013096">
    <property type="entry name" value="Cupin_2"/>
</dbReference>
<dbReference type="SUPFAM" id="SSF51182">
    <property type="entry name" value="RmlC-like cupins"/>
    <property type="match status" value="1"/>
</dbReference>
<name>A0A0P1IVI6_9RHOB</name>
<reference evidence="3" key="1">
    <citation type="submission" date="2015-09" db="EMBL/GenBank/DDBJ databases">
        <authorList>
            <person name="Rodrigo-Torres Lidia"/>
            <person name="Arahal R.David."/>
        </authorList>
    </citation>
    <scope>NUCLEOTIDE SEQUENCE [LARGE SCALE GENOMIC DNA]</scope>
    <source>
        <strain evidence="3">CECT 7735</strain>
    </source>
</reference>
<dbReference type="InterPro" id="IPR011051">
    <property type="entry name" value="RmlC_Cupin_sf"/>
</dbReference>
<dbReference type="PIRSF" id="PIRSF029883">
    <property type="entry name" value="KdgF"/>
    <property type="match status" value="1"/>
</dbReference>
<evidence type="ECO:0000259" key="1">
    <source>
        <dbReference type="Pfam" id="PF07883"/>
    </source>
</evidence>
<dbReference type="STRING" id="1715693.PH7735_03508"/>
<accession>A0A0P1IVI6</accession>
<dbReference type="Gene3D" id="2.60.120.10">
    <property type="entry name" value="Jelly Rolls"/>
    <property type="match status" value="1"/>
</dbReference>
<evidence type="ECO:0000313" key="2">
    <source>
        <dbReference type="EMBL" id="CUK10863.1"/>
    </source>
</evidence>
<dbReference type="InterPro" id="IPR025499">
    <property type="entry name" value="KdgF"/>
</dbReference>
<gene>
    <name evidence="2" type="ORF">PH7735_03508</name>
</gene>
<feature type="domain" description="Cupin type-2" evidence="1">
    <location>
        <begin position="34"/>
        <end position="91"/>
    </location>
</feature>
<dbReference type="PANTHER" id="PTHR40112:SF1">
    <property type="entry name" value="H2HPP ISOMERASE"/>
    <property type="match status" value="1"/>
</dbReference>
<dbReference type="EMBL" id="CYTW01000005">
    <property type="protein sequence ID" value="CUK10863.1"/>
    <property type="molecule type" value="Genomic_DNA"/>
</dbReference>
<dbReference type="Proteomes" id="UP000051870">
    <property type="component" value="Unassembled WGS sequence"/>
</dbReference>
<dbReference type="CDD" id="cd02238">
    <property type="entry name" value="cupin_KdgF"/>
    <property type="match status" value="1"/>
</dbReference>
<dbReference type="AlphaFoldDB" id="A0A0P1IVI6"/>
<proteinExistence type="predicted"/>
<evidence type="ECO:0000313" key="3">
    <source>
        <dbReference type="Proteomes" id="UP000051870"/>
    </source>
</evidence>
<dbReference type="InterPro" id="IPR014710">
    <property type="entry name" value="RmlC-like_jellyroll"/>
</dbReference>
<dbReference type="PANTHER" id="PTHR40112">
    <property type="entry name" value="H2HPP ISOMERASE"/>
    <property type="match status" value="1"/>
</dbReference>
<keyword evidence="3" id="KW-1185">Reference proteome</keyword>
<sequence length="115" mass="12527">MMINSDSPEAWMVSGPGAERRILCQDEGLMMVAFRFAKGGEGLPHSHPHVQTTYVSTGLFEFTVDGVTKTLAPGDAMIIPTNVVHSCVCLEEGVLFDAFTPRRDDFMEAHGLPTT</sequence>
<protein>
    <submittedName>
        <fullName evidence="2">Cupin domain protein</fullName>
    </submittedName>
</protein>
<dbReference type="InterPro" id="IPR052535">
    <property type="entry name" value="Bacilysin_H2HPP_isomerase"/>
</dbReference>